<gene>
    <name evidence="1" type="ORF">BU26DRAFT_68553</name>
</gene>
<evidence type="ECO:0000313" key="1">
    <source>
        <dbReference type="EMBL" id="KAF2245444.1"/>
    </source>
</evidence>
<dbReference type="GeneID" id="54589546"/>
<protein>
    <submittedName>
        <fullName evidence="1">Uncharacterized protein</fullName>
    </submittedName>
</protein>
<dbReference type="EMBL" id="ML987200">
    <property type="protein sequence ID" value="KAF2245444.1"/>
    <property type="molecule type" value="Genomic_DNA"/>
</dbReference>
<dbReference type="AlphaFoldDB" id="A0A6A6I4J5"/>
<keyword evidence="2" id="KW-1185">Reference proteome</keyword>
<accession>A0A6A6I4J5</accession>
<organism evidence="1 2">
    <name type="scientific">Trematosphaeria pertusa</name>
    <dbReference type="NCBI Taxonomy" id="390896"/>
    <lineage>
        <taxon>Eukaryota</taxon>
        <taxon>Fungi</taxon>
        <taxon>Dikarya</taxon>
        <taxon>Ascomycota</taxon>
        <taxon>Pezizomycotina</taxon>
        <taxon>Dothideomycetes</taxon>
        <taxon>Pleosporomycetidae</taxon>
        <taxon>Pleosporales</taxon>
        <taxon>Massarineae</taxon>
        <taxon>Trematosphaeriaceae</taxon>
        <taxon>Trematosphaeria</taxon>
    </lineage>
</organism>
<dbReference type="RefSeq" id="XP_033680448.1">
    <property type="nucleotide sequence ID" value="XM_033836216.1"/>
</dbReference>
<proteinExistence type="predicted"/>
<dbReference type="Proteomes" id="UP000800094">
    <property type="component" value="Unassembled WGS sequence"/>
</dbReference>
<name>A0A6A6I4J5_9PLEO</name>
<evidence type="ECO:0000313" key="2">
    <source>
        <dbReference type="Proteomes" id="UP000800094"/>
    </source>
</evidence>
<reference evidence="1" key="1">
    <citation type="journal article" date="2020" name="Stud. Mycol.">
        <title>101 Dothideomycetes genomes: a test case for predicting lifestyles and emergence of pathogens.</title>
        <authorList>
            <person name="Haridas S."/>
            <person name="Albert R."/>
            <person name="Binder M."/>
            <person name="Bloem J."/>
            <person name="Labutti K."/>
            <person name="Salamov A."/>
            <person name="Andreopoulos B."/>
            <person name="Baker S."/>
            <person name="Barry K."/>
            <person name="Bills G."/>
            <person name="Bluhm B."/>
            <person name="Cannon C."/>
            <person name="Castanera R."/>
            <person name="Culley D."/>
            <person name="Daum C."/>
            <person name="Ezra D."/>
            <person name="Gonzalez J."/>
            <person name="Henrissat B."/>
            <person name="Kuo A."/>
            <person name="Liang C."/>
            <person name="Lipzen A."/>
            <person name="Lutzoni F."/>
            <person name="Magnuson J."/>
            <person name="Mondo S."/>
            <person name="Nolan M."/>
            <person name="Ohm R."/>
            <person name="Pangilinan J."/>
            <person name="Park H.-J."/>
            <person name="Ramirez L."/>
            <person name="Alfaro M."/>
            <person name="Sun H."/>
            <person name="Tritt A."/>
            <person name="Yoshinaga Y."/>
            <person name="Zwiers L.-H."/>
            <person name="Turgeon B."/>
            <person name="Goodwin S."/>
            <person name="Spatafora J."/>
            <person name="Crous P."/>
            <person name="Grigoriev I."/>
        </authorList>
    </citation>
    <scope>NUCLEOTIDE SEQUENCE</scope>
    <source>
        <strain evidence="1">CBS 122368</strain>
    </source>
</reference>
<sequence>MSDPPPTRSMAAPPFGALYVDESVRDFGDDGREKYLQKVQRQELLFPNRGGNVHIQNGLILLRIQTRHFPYKDAKKTRPLLICPLRSLLPRKSTPIYVEMLRCLSYRSKFSSRMVILSKLEGFSKKVSPGIIGSLLSGGILLESPPGQDSAYFYLALVEEERYTTYTKSPTKRFGDARSAKMYN</sequence>